<dbReference type="InterPro" id="IPR043502">
    <property type="entry name" value="DNA/RNA_pol_sf"/>
</dbReference>
<sequence>MAFEKTIDHLIRFESGIREAFARKKQVLAVFFDLEKAYDTTWKHGILMVLYDSNFRGRLPTFIQNFLSDRHFRVKSDAQLSDPYIQENGVPQGSILSPMFFNLKINNIMKSVSNNVNASLFVDDFALYIEGKHLKHLERTVQLSINKVQKMDW</sequence>
<keyword evidence="2" id="KW-0808">Transferase</keyword>
<dbReference type="PANTHER" id="PTHR19446">
    <property type="entry name" value="REVERSE TRANSCRIPTASES"/>
    <property type="match status" value="1"/>
</dbReference>
<comment type="caution">
    <text evidence="2">The sequence shown here is derived from an EMBL/GenBank/DDBJ whole genome shotgun (WGS) entry which is preliminary data.</text>
</comment>
<keyword evidence="2" id="KW-0695">RNA-directed DNA polymerase</keyword>
<dbReference type="AlphaFoldDB" id="A0AAV4ILF4"/>
<dbReference type="Pfam" id="PF00078">
    <property type="entry name" value="RVT_1"/>
    <property type="match status" value="1"/>
</dbReference>
<gene>
    <name evidence="2" type="ORF">ElyMa_006651000</name>
</gene>
<dbReference type="InterPro" id="IPR000477">
    <property type="entry name" value="RT_dom"/>
</dbReference>
<name>A0AAV4ILF4_9GAST</name>
<dbReference type="GO" id="GO:0003964">
    <property type="term" value="F:RNA-directed DNA polymerase activity"/>
    <property type="evidence" value="ECO:0007669"/>
    <property type="project" value="UniProtKB-KW"/>
</dbReference>
<dbReference type="SUPFAM" id="SSF56672">
    <property type="entry name" value="DNA/RNA polymerases"/>
    <property type="match status" value="1"/>
</dbReference>
<keyword evidence="3" id="KW-1185">Reference proteome</keyword>
<keyword evidence="2" id="KW-0548">Nucleotidyltransferase</keyword>
<evidence type="ECO:0000313" key="3">
    <source>
        <dbReference type="Proteomes" id="UP000762676"/>
    </source>
</evidence>
<dbReference type="Proteomes" id="UP000762676">
    <property type="component" value="Unassembled WGS sequence"/>
</dbReference>
<protein>
    <submittedName>
        <fullName evidence="2">RNA-directed DNA polymerase from mobile element jockey</fullName>
    </submittedName>
</protein>
<accession>A0AAV4ILF4</accession>
<dbReference type="EMBL" id="BMAT01013347">
    <property type="protein sequence ID" value="GFS10648.1"/>
    <property type="molecule type" value="Genomic_DNA"/>
</dbReference>
<evidence type="ECO:0000259" key="1">
    <source>
        <dbReference type="PROSITE" id="PS50878"/>
    </source>
</evidence>
<reference evidence="2 3" key="1">
    <citation type="journal article" date="2021" name="Elife">
        <title>Chloroplast acquisition without the gene transfer in kleptoplastic sea slugs, Plakobranchus ocellatus.</title>
        <authorList>
            <person name="Maeda T."/>
            <person name="Takahashi S."/>
            <person name="Yoshida T."/>
            <person name="Shimamura S."/>
            <person name="Takaki Y."/>
            <person name="Nagai Y."/>
            <person name="Toyoda A."/>
            <person name="Suzuki Y."/>
            <person name="Arimoto A."/>
            <person name="Ishii H."/>
            <person name="Satoh N."/>
            <person name="Nishiyama T."/>
            <person name="Hasebe M."/>
            <person name="Maruyama T."/>
            <person name="Minagawa J."/>
            <person name="Obokata J."/>
            <person name="Shigenobu S."/>
        </authorList>
    </citation>
    <scope>NUCLEOTIDE SEQUENCE [LARGE SCALE GENOMIC DNA]</scope>
</reference>
<organism evidence="2 3">
    <name type="scientific">Elysia marginata</name>
    <dbReference type="NCBI Taxonomy" id="1093978"/>
    <lineage>
        <taxon>Eukaryota</taxon>
        <taxon>Metazoa</taxon>
        <taxon>Spiralia</taxon>
        <taxon>Lophotrochozoa</taxon>
        <taxon>Mollusca</taxon>
        <taxon>Gastropoda</taxon>
        <taxon>Heterobranchia</taxon>
        <taxon>Euthyneura</taxon>
        <taxon>Panpulmonata</taxon>
        <taxon>Sacoglossa</taxon>
        <taxon>Placobranchoidea</taxon>
        <taxon>Plakobranchidae</taxon>
        <taxon>Elysia</taxon>
    </lineage>
</organism>
<evidence type="ECO:0000313" key="2">
    <source>
        <dbReference type="EMBL" id="GFS10648.1"/>
    </source>
</evidence>
<dbReference type="PROSITE" id="PS50878">
    <property type="entry name" value="RT_POL"/>
    <property type="match status" value="1"/>
</dbReference>
<proteinExistence type="predicted"/>
<feature type="domain" description="Reverse transcriptase" evidence="1">
    <location>
        <begin position="1"/>
        <end position="153"/>
    </location>
</feature>